<evidence type="ECO:0000256" key="1">
    <source>
        <dbReference type="ARBA" id="ARBA00022729"/>
    </source>
</evidence>
<accession>A0A8B6XCN7</accession>
<dbReference type="Proteomes" id="UP000675920">
    <property type="component" value="Unplaced"/>
</dbReference>
<dbReference type="RefSeq" id="WP_211238025.1">
    <property type="nucleotide sequence ID" value="NZ_AXWS01000007.1"/>
</dbReference>
<dbReference type="SUPFAM" id="SSF53850">
    <property type="entry name" value="Periplasmic binding protein-like II"/>
    <property type="match status" value="1"/>
</dbReference>
<dbReference type="SMART" id="SM00062">
    <property type="entry name" value="PBPb"/>
    <property type="match status" value="1"/>
</dbReference>
<evidence type="ECO:0000313" key="5">
    <source>
        <dbReference type="RefSeq" id="WP_211238025.1"/>
    </source>
</evidence>
<dbReference type="InterPro" id="IPR001638">
    <property type="entry name" value="Solute-binding_3/MltF_N"/>
</dbReference>
<evidence type="ECO:0000259" key="3">
    <source>
        <dbReference type="SMART" id="SM00062"/>
    </source>
</evidence>
<evidence type="ECO:0000256" key="2">
    <source>
        <dbReference type="SAM" id="SignalP"/>
    </source>
</evidence>
<feature type="domain" description="Solute-binding protein family 3/N-terminal" evidence="3">
    <location>
        <begin position="35"/>
        <end position="275"/>
    </location>
</feature>
<keyword evidence="1 2" id="KW-0732">Signal</keyword>
<keyword evidence="4" id="KW-1185">Reference proteome</keyword>
<feature type="chain" id="PRO_5034940079" evidence="2">
    <location>
        <begin position="21"/>
        <end position="279"/>
    </location>
</feature>
<evidence type="ECO:0000313" key="4">
    <source>
        <dbReference type="Proteomes" id="UP000675920"/>
    </source>
</evidence>
<dbReference type="Gene3D" id="3.40.190.10">
    <property type="entry name" value="Periplasmic binding protein-like II"/>
    <property type="match status" value="3"/>
</dbReference>
<protein>
    <submittedName>
        <fullName evidence="5">Substrate-binding periplasmic protein</fullName>
    </submittedName>
</protein>
<feature type="signal peptide" evidence="2">
    <location>
        <begin position="1"/>
        <end position="20"/>
    </location>
</feature>
<reference evidence="5" key="2">
    <citation type="submission" date="2025-08" db="UniProtKB">
        <authorList>
            <consortium name="RefSeq"/>
        </authorList>
    </citation>
    <scope>IDENTIFICATION</scope>
</reference>
<dbReference type="PANTHER" id="PTHR35936:SF17">
    <property type="entry name" value="ARGININE-BINDING EXTRACELLULAR PROTEIN ARTP"/>
    <property type="match status" value="1"/>
</dbReference>
<dbReference type="PANTHER" id="PTHR35936">
    <property type="entry name" value="MEMBRANE-BOUND LYTIC MUREIN TRANSGLYCOSYLASE F"/>
    <property type="match status" value="1"/>
</dbReference>
<reference evidence="5" key="1">
    <citation type="journal article" date="2004" name="Curr. Opin. Struct. Biol.">
        <title>Periplasmic binding proteins: a versatile superfamily for protein engineering.</title>
        <authorList>
            <person name="Dwyer M.A."/>
            <person name="Hellinga H.W."/>
        </authorList>
    </citation>
    <scope>NUCLEOTIDE SEQUENCE</scope>
</reference>
<dbReference type="AlphaFoldDB" id="A0A8B6XCN7"/>
<sequence>MKKNTWLTIAALACTFGAGAAAQSGDLAEIRQRGSLSVAVYRDFAPFSQDGKGIDIDIANALAGAIGVRAEVRDYDASESMDDDLRLMVWKGGNGAIGPRPSDVMLHVPVDAAFAARNPQVSISAPYYRETLAVARSIEALPPLTNMLVVEGQPVGVEVDSITDMALMSHDGGRYRPTVRHYLDIEKAEADLRGGAIVAFFGTRSQVEPMVAAAGTGFAMSVTPPMAGLPQAGWSHGIAVKADRAELGEALGRAMQTLEADGTLDRIFRAHGVTRVKPL</sequence>
<organism evidence="4 5">
    <name type="scientific">Derxia gummosa DSM 723</name>
    <dbReference type="NCBI Taxonomy" id="1121388"/>
    <lineage>
        <taxon>Bacteria</taxon>
        <taxon>Pseudomonadati</taxon>
        <taxon>Pseudomonadota</taxon>
        <taxon>Betaproteobacteria</taxon>
        <taxon>Burkholderiales</taxon>
        <taxon>Alcaligenaceae</taxon>
        <taxon>Derxia</taxon>
    </lineage>
</organism>
<name>A0A8B6XCN7_9BURK</name>
<proteinExistence type="predicted"/>